<keyword evidence="2" id="KW-0288">FMN</keyword>
<proteinExistence type="predicted"/>
<dbReference type="PANTHER" id="PTHR42847">
    <property type="entry name" value="ALKANESULFONATE MONOOXYGENASE"/>
    <property type="match status" value="1"/>
</dbReference>
<dbReference type="InterPro" id="IPR011251">
    <property type="entry name" value="Luciferase-like_dom"/>
</dbReference>
<keyword evidence="4" id="KW-0503">Monooxygenase</keyword>
<accession>A0A231HA46</accession>
<evidence type="ECO:0000313" key="7">
    <source>
        <dbReference type="Proteomes" id="UP000215506"/>
    </source>
</evidence>
<dbReference type="InterPro" id="IPR050172">
    <property type="entry name" value="SsuD_RutA_monooxygenase"/>
</dbReference>
<evidence type="ECO:0000259" key="5">
    <source>
        <dbReference type="Pfam" id="PF00296"/>
    </source>
</evidence>
<evidence type="ECO:0000256" key="4">
    <source>
        <dbReference type="ARBA" id="ARBA00023033"/>
    </source>
</evidence>
<reference evidence="6 7" key="1">
    <citation type="submission" date="2017-07" db="EMBL/GenBank/DDBJ databases">
        <title>First draft Genome Sequence of Nocardia cerradoensis isolated from human infection.</title>
        <authorList>
            <person name="Carrasco G."/>
        </authorList>
    </citation>
    <scope>NUCLEOTIDE SEQUENCE [LARGE SCALE GENOMIC DNA]</scope>
    <source>
        <strain evidence="6 7">CNM20130759</strain>
    </source>
</reference>
<evidence type="ECO:0000256" key="2">
    <source>
        <dbReference type="ARBA" id="ARBA00022643"/>
    </source>
</evidence>
<dbReference type="EC" id="1.1.98.-" evidence="6"/>
<dbReference type="Proteomes" id="UP000215506">
    <property type="component" value="Unassembled WGS sequence"/>
</dbReference>
<dbReference type="GO" id="GO:0046306">
    <property type="term" value="P:alkanesulfonate catabolic process"/>
    <property type="evidence" value="ECO:0007669"/>
    <property type="project" value="TreeGrafter"/>
</dbReference>
<dbReference type="InterPro" id="IPR036661">
    <property type="entry name" value="Luciferase-like_sf"/>
</dbReference>
<keyword evidence="3 6" id="KW-0560">Oxidoreductase</keyword>
<dbReference type="Pfam" id="PF00296">
    <property type="entry name" value="Bac_luciferase"/>
    <property type="match status" value="1"/>
</dbReference>
<evidence type="ECO:0000313" key="6">
    <source>
        <dbReference type="EMBL" id="OXR45692.1"/>
    </source>
</evidence>
<gene>
    <name evidence="6" type="primary">fgd2_3</name>
    <name evidence="6" type="ORF">B7C42_01984</name>
</gene>
<dbReference type="RefSeq" id="WP_094025031.1">
    <property type="nucleotide sequence ID" value="NZ_NGAF01000003.1"/>
</dbReference>
<keyword evidence="7" id="KW-1185">Reference proteome</keyword>
<comment type="caution">
    <text evidence="6">The sequence shown here is derived from an EMBL/GenBank/DDBJ whole genome shotgun (WGS) entry which is preliminary data.</text>
</comment>
<organism evidence="6 7">
    <name type="scientific">Nocardia cerradoensis</name>
    <dbReference type="NCBI Taxonomy" id="85688"/>
    <lineage>
        <taxon>Bacteria</taxon>
        <taxon>Bacillati</taxon>
        <taxon>Actinomycetota</taxon>
        <taxon>Actinomycetes</taxon>
        <taxon>Mycobacteriales</taxon>
        <taxon>Nocardiaceae</taxon>
        <taxon>Nocardia</taxon>
    </lineage>
</organism>
<dbReference type="PANTHER" id="PTHR42847:SF4">
    <property type="entry name" value="ALKANESULFONATE MONOOXYGENASE-RELATED"/>
    <property type="match status" value="1"/>
</dbReference>
<evidence type="ECO:0000256" key="3">
    <source>
        <dbReference type="ARBA" id="ARBA00023002"/>
    </source>
</evidence>
<evidence type="ECO:0000256" key="1">
    <source>
        <dbReference type="ARBA" id="ARBA00022630"/>
    </source>
</evidence>
<dbReference type="SUPFAM" id="SSF51679">
    <property type="entry name" value="Bacterial luciferase-like"/>
    <property type="match status" value="1"/>
</dbReference>
<name>A0A231HA46_9NOCA</name>
<dbReference type="EMBL" id="NGAF01000003">
    <property type="protein sequence ID" value="OXR45692.1"/>
    <property type="molecule type" value="Genomic_DNA"/>
</dbReference>
<dbReference type="Gene3D" id="3.20.20.30">
    <property type="entry name" value="Luciferase-like domain"/>
    <property type="match status" value="1"/>
</dbReference>
<protein>
    <submittedName>
        <fullName evidence="6">F420-dependent hydroxymycolic acid dehydrogenase</fullName>
        <ecNumber evidence="6">1.1.98.-</ecNumber>
    </submittedName>
</protein>
<feature type="domain" description="Luciferase-like" evidence="5">
    <location>
        <begin position="17"/>
        <end position="188"/>
    </location>
</feature>
<dbReference type="GO" id="GO:0008726">
    <property type="term" value="F:alkanesulfonate monooxygenase activity"/>
    <property type="evidence" value="ECO:0007669"/>
    <property type="project" value="TreeGrafter"/>
</dbReference>
<keyword evidence="1" id="KW-0285">Flavoprotein</keyword>
<dbReference type="AlphaFoldDB" id="A0A231HA46"/>
<sequence length="286" mass="30751">MGGPQWYLFLPQIRLDMGDIVARARAAEAGGFDGIAFIDHLRAPGAEQQPLWEAMTVAAWVAARTERLRIGHLVLCDSLRHPALLAKQAVALQEASGGRFELGLGSGSVPKELADFDISHEDGPARQARLARTLALLPRYWAGVGELALAPAPTSRIPIVIGGSGPATMALVRRYADWWNLPANHLDRLPRLRAKAGSARVSTQQLVGFAGRGADPDQVRALSLRRFGYLASGLVCGNAEELIAHFAAAVEQGVERFYVWFTDFAQPDTLAEFGAAVIAALRGARS</sequence>